<organism evidence="2 3">
    <name type="scientific">Nitratireductor arenosus</name>
    <dbReference type="NCBI Taxonomy" id="2682096"/>
    <lineage>
        <taxon>Bacteria</taxon>
        <taxon>Pseudomonadati</taxon>
        <taxon>Pseudomonadota</taxon>
        <taxon>Alphaproteobacteria</taxon>
        <taxon>Hyphomicrobiales</taxon>
        <taxon>Phyllobacteriaceae</taxon>
        <taxon>Nitratireductor</taxon>
    </lineage>
</organism>
<dbReference type="Pfam" id="PF13975">
    <property type="entry name" value="gag-asp_proteas"/>
    <property type="match status" value="1"/>
</dbReference>
<keyword evidence="2" id="KW-0378">Hydrolase</keyword>
<dbReference type="Gene3D" id="2.40.70.10">
    <property type="entry name" value="Acid Proteases"/>
    <property type="match status" value="1"/>
</dbReference>
<name>A0A844QKB5_9HYPH</name>
<dbReference type="GO" id="GO:0008233">
    <property type="term" value="F:peptidase activity"/>
    <property type="evidence" value="ECO:0007669"/>
    <property type="project" value="UniProtKB-KW"/>
</dbReference>
<comment type="caution">
    <text evidence="2">The sequence shown here is derived from an EMBL/GenBank/DDBJ whole genome shotgun (WGS) entry which is preliminary data.</text>
</comment>
<evidence type="ECO:0000313" key="3">
    <source>
        <dbReference type="Proteomes" id="UP000463224"/>
    </source>
</evidence>
<accession>A0A844QKB5</accession>
<gene>
    <name evidence="2" type="ORF">GN330_12735</name>
</gene>
<dbReference type="CDD" id="cd05483">
    <property type="entry name" value="retropepsin_like_bacteria"/>
    <property type="match status" value="1"/>
</dbReference>
<evidence type="ECO:0000256" key="1">
    <source>
        <dbReference type="SAM" id="MobiDB-lite"/>
    </source>
</evidence>
<dbReference type="AlphaFoldDB" id="A0A844QKB5"/>
<dbReference type="InterPro" id="IPR011969">
    <property type="entry name" value="Clan_AA_Asp_peptidase_C"/>
</dbReference>
<dbReference type="InterPro" id="IPR021109">
    <property type="entry name" value="Peptidase_aspartic_dom_sf"/>
</dbReference>
<reference evidence="2 3" key="1">
    <citation type="submission" date="2019-12" db="EMBL/GenBank/DDBJ databases">
        <title>Nitratireductor arenosus sp. nov., Isolated from sea sand, Jeju island, South Korea.</title>
        <authorList>
            <person name="Kim W."/>
        </authorList>
    </citation>
    <scope>NUCLEOTIDE SEQUENCE [LARGE SCALE GENOMIC DNA]</scope>
    <source>
        <strain evidence="2 3">CAU 1489</strain>
    </source>
</reference>
<sequence length="186" mass="20529">MMHKLIALSIIVGSAASVPLIYQTNPELFETIVRERFTENPAQSAQPQLAKTSEPARERKQLSGRRVEVPMDSRGHFMAEFKLNGRRLPAMIDTGATLVAFNETTARRVGIKLGPSDFRYEVNTANGTVSAAAARIDSLQIGRIHIENVEALVLEDKALSSTLIGMSFLKKLAVFRVEDGTMLMEQ</sequence>
<keyword evidence="3" id="KW-1185">Reference proteome</keyword>
<keyword evidence="2" id="KW-0645">Protease</keyword>
<protein>
    <submittedName>
        <fullName evidence="2">TIGR02281 family clan AA aspartic protease</fullName>
        <ecNumber evidence="2">3.4.23.-</ecNumber>
    </submittedName>
</protein>
<dbReference type="SUPFAM" id="SSF50630">
    <property type="entry name" value="Acid proteases"/>
    <property type="match status" value="1"/>
</dbReference>
<dbReference type="NCBIfam" id="TIGR02281">
    <property type="entry name" value="clan_AA_DTGA"/>
    <property type="match status" value="1"/>
</dbReference>
<proteinExistence type="predicted"/>
<dbReference type="EMBL" id="WPHG01000003">
    <property type="protein sequence ID" value="MVA98109.1"/>
    <property type="molecule type" value="Genomic_DNA"/>
</dbReference>
<dbReference type="GO" id="GO:0006508">
    <property type="term" value="P:proteolysis"/>
    <property type="evidence" value="ECO:0007669"/>
    <property type="project" value="UniProtKB-KW"/>
</dbReference>
<dbReference type="EC" id="3.4.23.-" evidence="2"/>
<feature type="compositionally biased region" description="Polar residues" evidence="1">
    <location>
        <begin position="40"/>
        <end position="51"/>
    </location>
</feature>
<evidence type="ECO:0000313" key="2">
    <source>
        <dbReference type="EMBL" id="MVA98109.1"/>
    </source>
</evidence>
<dbReference type="Proteomes" id="UP000463224">
    <property type="component" value="Unassembled WGS sequence"/>
</dbReference>
<dbReference type="InterPro" id="IPR034122">
    <property type="entry name" value="Retropepsin-like_bacterial"/>
</dbReference>
<feature type="region of interest" description="Disordered" evidence="1">
    <location>
        <begin position="39"/>
        <end position="67"/>
    </location>
</feature>
<feature type="compositionally biased region" description="Basic and acidic residues" evidence="1">
    <location>
        <begin position="54"/>
        <end position="67"/>
    </location>
</feature>